<protein>
    <submittedName>
        <fullName evidence="2">Prepilin-type N-terminal cleavage/methylation domain-containing protein</fullName>
    </submittedName>
</protein>
<dbReference type="Proteomes" id="UP000293465">
    <property type="component" value="Unassembled WGS sequence"/>
</dbReference>
<proteinExistence type="predicted"/>
<keyword evidence="1" id="KW-1133">Transmembrane helix</keyword>
<dbReference type="Pfam" id="PF07963">
    <property type="entry name" value="N_methyl"/>
    <property type="match status" value="1"/>
</dbReference>
<organism evidence="2 3">
    <name type="scientific">Aliivibrio finisterrensis</name>
    <dbReference type="NCBI Taxonomy" id="511998"/>
    <lineage>
        <taxon>Bacteria</taxon>
        <taxon>Pseudomonadati</taxon>
        <taxon>Pseudomonadota</taxon>
        <taxon>Gammaproteobacteria</taxon>
        <taxon>Vibrionales</taxon>
        <taxon>Vibrionaceae</taxon>
        <taxon>Aliivibrio</taxon>
    </lineage>
</organism>
<dbReference type="InterPro" id="IPR012902">
    <property type="entry name" value="N_methyl_site"/>
</dbReference>
<dbReference type="EMBL" id="SEZJ01000009">
    <property type="protein sequence ID" value="RYU45999.1"/>
    <property type="molecule type" value="Genomic_DNA"/>
</dbReference>
<feature type="transmembrane region" description="Helical" evidence="1">
    <location>
        <begin position="6"/>
        <end position="28"/>
    </location>
</feature>
<sequence>MKRNSGFTLIELVMVIVILSILAVTAYSKWLSFQEDARIAQIHGLKGPLETAEEQVHALSIIQGKDIGDHSVDIQGTTVDVTSGYPVLKIANINKIIDLGQGSDNSITHCEKLKPCKIGDWYVIDHSIMYPDLDYPSVIIFSLNDSLENNCSLFYQYVKTGPDSNLEPEISIATDGC</sequence>
<dbReference type="RefSeq" id="WP_130087637.1">
    <property type="nucleotide sequence ID" value="NZ_SEZJ01000009.1"/>
</dbReference>
<dbReference type="SUPFAM" id="SSF54523">
    <property type="entry name" value="Pili subunits"/>
    <property type="match status" value="1"/>
</dbReference>
<gene>
    <name evidence="2" type="ORF">ERW49_11925</name>
</gene>
<evidence type="ECO:0000313" key="2">
    <source>
        <dbReference type="EMBL" id="RYU45999.1"/>
    </source>
</evidence>
<dbReference type="Gene3D" id="3.30.700.10">
    <property type="entry name" value="Glycoprotein, Type 4 Pilin"/>
    <property type="match status" value="1"/>
</dbReference>
<dbReference type="OrthoDB" id="6265679at2"/>
<keyword evidence="1" id="KW-0472">Membrane</keyword>
<name>A0A4Q5KIJ2_9GAMM</name>
<dbReference type="InterPro" id="IPR045584">
    <property type="entry name" value="Pilin-like"/>
</dbReference>
<keyword evidence="1" id="KW-0812">Transmembrane</keyword>
<dbReference type="AlphaFoldDB" id="A0A4Q5KIJ2"/>
<evidence type="ECO:0000256" key="1">
    <source>
        <dbReference type="SAM" id="Phobius"/>
    </source>
</evidence>
<evidence type="ECO:0000313" key="3">
    <source>
        <dbReference type="Proteomes" id="UP000293465"/>
    </source>
</evidence>
<dbReference type="PROSITE" id="PS00409">
    <property type="entry name" value="PROKAR_NTER_METHYL"/>
    <property type="match status" value="1"/>
</dbReference>
<accession>A0A4Q5KIJ2</accession>
<comment type="caution">
    <text evidence="2">The sequence shown here is derived from an EMBL/GenBank/DDBJ whole genome shotgun (WGS) entry which is preliminary data.</text>
</comment>
<dbReference type="NCBIfam" id="TIGR02532">
    <property type="entry name" value="IV_pilin_GFxxxE"/>
    <property type="match status" value="1"/>
</dbReference>
<dbReference type="GeneID" id="86911324"/>
<reference evidence="2 3" key="1">
    <citation type="submission" date="2019-02" db="EMBL/GenBank/DDBJ databases">
        <title>Genome sequences of Aliivibrio finisterrensis strains from farmed Atlantic salmon.</title>
        <authorList>
            <person name="Bowman J.P."/>
        </authorList>
    </citation>
    <scope>NUCLEOTIDE SEQUENCE [LARGE SCALE GENOMIC DNA]</scope>
    <source>
        <strain evidence="2 3">A32</strain>
    </source>
</reference>